<sequence>MKDITILASILLVSFGPSLINAEASLPPRPTNVIEGASLSAIPPAIIYELFGPKESNTQTLDAQEPQPTVPVKEKPSTLLIHQGPLDVHHEARKPQRTKTQISSEIDETAEPPLCTHGKCPKEMEVPQTLEPRQMEFGHGGKATDDADDSRPCLYGECPPKIPKKICTWHKCPGDAMEVPRTLEPRQQESSQVTPSAETTADSYLCTHRDCPFQSGRWAEVEATKTLEPRQQETGAVESSTDDTADSYHKDSPKRRACLSKKLSKLAATKTLAPRQLVTGEPSADEEEENEDEYYIPPPQRIRTSRCKGKGRHRRTTSTTVTTSSTTSSTTSTVTPTSTTSSSSSSTTTTSSSSTSTSTTAPDDHVTRTTTVTVTANPGYSPTYILSPYPTTFRKIV</sequence>
<evidence type="ECO:0000256" key="1">
    <source>
        <dbReference type="SAM" id="MobiDB-lite"/>
    </source>
</evidence>
<feature type="compositionally biased region" description="Acidic residues" evidence="1">
    <location>
        <begin position="283"/>
        <end position="294"/>
    </location>
</feature>
<protein>
    <submittedName>
        <fullName evidence="3">Uncharacterized protein</fullName>
    </submittedName>
</protein>
<proteinExistence type="predicted"/>
<feature type="region of interest" description="Disordered" evidence="1">
    <location>
        <begin position="273"/>
        <end position="369"/>
    </location>
</feature>
<feature type="region of interest" description="Disordered" evidence="1">
    <location>
        <begin position="223"/>
        <end position="256"/>
    </location>
</feature>
<feature type="chain" id="PRO_5042549275" evidence="2">
    <location>
        <begin position="23"/>
        <end position="397"/>
    </location>
</feature>
<dbReference type="EMBL" id="JAHMHR010000001">
    <property type="protein sequence ID" value="KAK1701498.1"/>
    <property type="molecule type" value="Genomic_DNA"/>
</dbReference>
<accession>A0AAJ0B042</accession>
<evidence type="ECO:0000313" key="3">
    <source>
        <dbReference type="EMBL" id="KAK1701498.1"/>
    </source>
</evidence>
<dbReference type="GeneID" id="85457944"/>
<dbReference type="Proteomes" id="UP001224890">
    <property type="component" value="Unassembled WGS sequence"/>
</dbReference>
<reference evidence="3" key="1">
    <citation type="submission" date="2021-06" db="EMBL/GenBank/DDBJ databases">
        <title>Comparative genomics, transcriptomics and evolutionary studies reveal genomic signatures of adaptation to plant cell wall in hemibiotrophic fungi.</title>
        <authorList>
            <consortium name="DOE Joint Genome Institute"/>
            <person name="Baroncelli R."/>
            <person name="Diaz J.F."/>
            <person name="Benocci T."/>
            <person name="Peng M."/>
            <person name="Battaglia E."/>
            <person name="Haridas S."/>
            <person name="Andreopoulos W."/>
            <person name="Labutti K."/>
            <person name="Pangilinan J."/>
            <person name="Floch G.L."/>
            <person name="Makela M.R."/>
            <person name="Henrissat B."/>
            <person name="Grigoriev I.V."/>
            <person name="Crouch J.A."/>
            <person name="De Vries R.P."/>
            <person name="Sukno S.A."/>
            <person name="Thon M.R."/>
        </authorList>
    </citation>
    <scope>NUCLEOTIDE SEQUENCE</scope>
    <source>
        <strain evidence="3">CBS 193.32</strain>
    </source>
</reference>
<dbReference type="RefSeq" id="XP_060437253.1">
    <property type="nucleotide sequence ID" value="XM_060573418.1"/>
</dbReference>
<dbReference type="AlphaFoldDB" id="A0AAJ0B042"/>
<keyword evidence="4" id="KW-1185">Reference proteome</keyword>
<feature type="compositionally biased region" description="Polar residues" evidence="1">
    <location>
        <begin position="188"/>
        <end position="199"/>
    </location>
</feature>
<evidence type="ECO:0000256" key="2">
    <source>
        <dbReference type="SAM" id="SignalP"/>
    </source>
</evidence>
<organism evidence="3 4">
    <name type="scientific">Colletotrichum godetiae</name>
    <dbReference type="NCBI Taxonomy" id="1209918"/>
    <lineage>
        <taxon>Eukaryota</taxon>
        <taxon>Fungi</taxon>
        <taxon>Dikarya</taxon>
        <taxon>Ascomycota</taxon>
        <taxon>Pezizomycotina</taxon>
        <taxon>Sordariomycetes</taxon>
        <taxon>Hypocreomycetidae</taxon>
        <taxon>Glomerellales</taxon>
        <taxon>Glomerellaceae</taxon>
        <taxon>Colletotrichum</taxon>
        <taxon>Colletotrichum acutatum species complex</taxon>
    </lineage>
</organism>
<feature type="region of interest" description="Disordered" evidence="1">
    <location>
        <begin position="180"/>
        <end position="199"/>
    </location>
</feature>
<evidence type="ECO:0000313" key="4">
    <source>
        <dbReference type="Proteomes" id="UP001224890"/>
    </source>
</evidence>
<gene>
    <name evidence="3" type="ORF">BDP55DRAFT_641764</name>
</gene>
<feature type="compositionally biased region" description="Low complexity" evidence="1">
    <location>
        <begin position="317"/>
        <end position="360"/>
    </location>
</feature>
<keyword evidence="2" id="KW-0732">Signal</keyword>
<feature type="signal peptide" evidence="2">
    <location>
        <begin position="1"/>
        <end position="22"/>
    </location>
</feature>
<name>A0AAJ0B042_9PEZI</name>
<feature type="non-terminal residue" evidence="3">
    <location>
        <position position="397"/>
    </location>
</feature>
<feature type="compositionally biased region" description="Basic residues" evidence="1">
    <location>
        <begin position="303"/>
        <end position="316"/>
    </location>
</feature>
<comment type="caution">
    <text evidence="3">The sequence shown here is derived from an EMBL/GenBank/DDBJ whole genome shotgun (WGS) entry which is preliminary data.</text>
</comment>